<dbReference type="RefSeq" id="WP_307190814.1">
    <property type="nucleotide sequence ID" value="NZ_JAUSTZ010000009.1"/>
</dbReference>
<sequence length="330" mass="37533">MGKHLTSAEIGKLWVTYIGNTLSRPILTYYLKNTDDPDIKKIVSDALSLCKQIIQTIEKVLKEEKYPIPIGYTDADVNLEAPRLFADDFYLFYLRYTGKAGMSIYAMAIPLVTREDLRNFYIDTLNSTMQLIVDIDSVLMKKGLLSKPPVIPVMEKVDFIKKQNYLNGFFGNVRSLHALEIAHLYDNLDSNVASRALLIGFSQVAESEKVRQYLQRGREITSKHIKHSSEQLHKDNLPSPPILDHLVTTSTISPFSDKLMLSHKIDMFSMKIRTYANALSLNGRRDIGAMYGRFIMDIGKYVEDGANIMIDQGWMEQPPKAANRESLSKE</sequence>
<proteinExistence type="predicted"/>
<protein>
    <recommendedName>
        <fullName evidence="3">DUF3231 family protein</fullName>
    </recommendedName>
</protein>
<evidence type="ECO:0000313" key="2">
    <source>
        <dbReference type="Proteomes" id="UP001232245"/>
    </source>
</evidence>
<name>A0ABT9Z7D6_9BACI</name>
<dbReference type="Proteomes" id="UP001232245">
    <property type="component" value="Unassembled WGS sequence"/>
</dbReference>
<evidence type="ECO:0000313" key="1">
    <source>
        <dbReference type="EMBL" id="MDQ0227508.1"/>
    </source>
</evidence>
<dbReference type="Pfam" id="PF11553">
    <property type="entry name" value="DUF3231"/>
    <property type="match status" value="2"/>
</dbReference>
<dbReference type="InterPro" id="IPR021617">
    <property type="entry name" value="DUF3231"/>
</dbReference>
<dbReference type="Gene3D" id="1.20.1260.10">
    <property type="match status" value="2"/>
</dbReference>
<keyword evidence="2" id="KW-1185">Reference proteome</keyword>
<gene>
    <name evidence="1" type="ORF">J2S02_003853</name>
</gene>
<dbReference type="InterPro" id="IPR012347">
    <property type="entry name" value="Ferritin-like"/>
</dbReference>
<dbReference type="EMBL" id="JAUSTZ010000009">
    <property type="protein sequence ID" value="MDQ0227508.1"/>
    <property type="molecule type" value="Genomic_DNA"/>
</dbReference>
<organism evidence="1 2">
    <name type="scientific">Metabacillus niabensis</name>
    <dbReference type="NCBI Taxonomy" id="324854"/>
    <lineage>
        <taxon>Bacteria</taxon>
        <taxon>Bacillati</taxon>
        <taxon>Bacillota</taxon>
        <taxon>Bacilli</taxon>
        <taxon>Bacillales</taxon>
        <taxon>Bacillaceae</taxon>
        <taxon>Metabacillus</taxon>
    </lineage>
</organism>
<accession>A0ABT9Z7D6</accession>
<reference evidence="1 2" key="1">
    <citation type="submission" date="2023-07" db="EMBL/GenBank/DDBJ databases">
        <title>Genomic Encyclopedia of Type Strains, Phase IV (KMG-IV): sequencing the most valuable type-strain genomes for metagenomic binning, comparative biology and taxonomic classification.</title>
        <authorList>
            <person name="Goeker M."/>
        </authorList>
    </citation>
    <scope>NUCLEOTIDE SEQUENCE [LARGE SCALE GENOMIC DNA]</scope>
    <source>
        <strain evidence="1 2">DSM 17723</strain>
    </source>
</reference>
<comment type="caution">
    <text evidence="1">The sequence shown here is derived from an EMBL/GenBank/DDBJ whole genome shotgun (WGS) entry which is preliminary data.</text>
</comment>
<evidence type="ECO:0008006" key="3">
    <source>
        <dbReference type="Google" id="ProtNLM"/>
    </source>
</evidence>